<keyword evidence="1" id="KW-1133">Transmembrane helix</keyword>
<organism evidence="2 3">
    <name type="scientific">Stutzerimonas chloritidismutans AW-1</name>
    <dbReference type="NCBI Taxonomy" id="1263865"/>
    <lineage>
        <taxon>Bacteria</taxon>
        <taxon>Pseudomonadati</taxon>
        <taxon>Pseudomonadota</taxon>
        <taxon>Gammaproteobacteria</taxon>
        <taxon>Pseudomonadales</taxon>
        <taxon>Pseudomonadaceae</taxon>
        <taxon>Stutzerimonas</taxon>
    </lineage>
</organism>
<proteinExistence type="predicted"/>
<sequence length="71" mass="8295">MVFLIWQQRCKLQCWAYMVQLIQHSQALLQKNLLQLPMISNVDLAMGMVIFKVVVILYVCLVSRLIKFGLL</sequence>
<dbReference type="Proteomes" id="UP000017822">
    <property type="component" value="Unassembled WGS sequence"/>
</dbReference>
<evidence type="ECO:0000256" key="1">
    <source>
        <dbReference type="SAM" id="Phobius"/>
    </source>
</evidence>
<accession>V4QIN8</accession>
<protein>
    <submittedName>
        <fullName evidence="2">Uncharacterized protein</fullName>
    </submittedName>
</protein>
<name>V4QIN8_STUCH</name>
<keyword evidence="1" id="KW-0812">Transmembrane</keyword>
<comment type="caution">
    <text evidence="2">The sequence shown here is derived from an EMBL/GenBank/DDBJ whole genome shotgun (WGS) entry which is preliminary data.</text>
</comment>
<feature type="transmembrane region" description="Helical" evidence="1">
    <location>
        <begin position="44"/>
        <end position="66"/>
    </location>
</feature>
<evidence type="ECO:0000313" key="3">
    <source>
        <dbReference type="Proteomes" id="UP000017822"/>
    </source>
</evidence>
<evidence type="ECO:0000313" key="2">
    <source>
        <dbReference type="EMBL" id="ESQ99733.1"/>
    </source>
</evidence>
<gene>
    <name evidence="2" type="ORF">F753_09020</name>
</gene>
<dbReference type="EMBL" id="AOFQ01000027">
    <property type="protein sequence ID" value="ESQ99733.1"/>
    <property type="molecule type" value="Genomic_DNA"/>
</dbReference>
<keyword evidence="1" id="KW-0472">Membrane</keyword>
<reference evidence="2 3" key="1">
    <citation type="submission" date="2013-07" db="EMBL/GenBank/DDBJ databases">
        <authorList>
            <person name="Schaap P.J."/>
            <person name="Mehboob F."/>
            <person name="Oosterkamp M.J."/>
            <person name="de Vos W.M."/>
            <person name="Stams A.J.M."/>
            <person name="Koehorst J.J."/>
        </authorList>
    </citation>
    <scope>NUCLEOTIDE SEQUENCE [LARGE SCALE GENOMIC DNA]</scope>
    <source>
        <strain evidence="2 3">AW-1</strain>
    </source>
</reference>
<dbReference type="AlphaFoldDB" id="V4QIN8"/>